<dbReference type="InterPro" id="IPR040026">
    <property type="entry name" value="FliD"/>
</dbReference>
<comment type="subunit">
    <text evidence="2 5">Homopentamer.</text>
</comment>
<evidence type="ECO:0000256" key="5">
    <source>
        <dbReference type="RuleBase" id="RU362066"/>
    </source>
</evidence>
<evidence type="ECO:0000256" key="2">
    <source>
        <dbReference type="ARBA" id="ARBA00011255"/>
    </source>
</evidence>
<dbReference type="InterPro" id="IPR018247">
    <property type="entry name" value="EF_Hand_1_Ca_BS"/>
</dbReference>
<dbReference type="GO" id="GO:0005576">
    <property type="term" value="C:extracellular region"/>
    <property type="evidence" value="ECO:0007669"/>
    <property type="project" value="UniProtKB-SubCell"/>
</dbReference>
<dbReference type="GO" id="GO:0007155">
    <property type="term" value="P:cell adhesion"/>
    <property type="evidence" value="ECO:0007669"/>
    <property type="project" value="InterPro"/>
</dbReference>
<dbReference type="PROSITE" id="PS00018">
    <property type="entry name" value="EF_HAND_1"/>
    <property type="match status" value="1"/>
</dbReference>
<sequence>MAIDFSKTPPSALAQNAASLYLQDAQNQLDTQNKAAQARGDALNKLQKALQDYRSALSGITSKKSLVVMNASISQEGFGSVSAKGNAQPGNYSLFIEQVATAHQMSFGSLSGAKAQAGDKITIRQGSDSFEVDLSSADRDGDGNLSPSELALAINRASGNSGKVNAMVLNNGGTSQLVMSSGKTGESGAITLDLSQVSDAGLKTGLANPKELTKGQDAIVWLGNKDTGVQMKQASNTFESIDGVSLTISKAMKPGDTPLQLSVSRNDADTVSNVQGFVDSYNKLASAIADLSAPGKEGKAGGPFASDSGIRSLKDGINSLLRHPYDGITLNQLGIKANRDGSLSLDSKKLNETLKDKPDALDRFVNGDNKNGVVKQSSDYLDKWLNGSSGLLKLRKDSEARIQKDLDSRQTRLKAQYDQSYKRYLTQFTQLQKMQEDMQKTVDMLSF</sequence>
<dbReference type="GO" id="GO:0009421">
    <property type="term" value="C:bacterial-type flagellum filament cap"/>
    <property type="evidence" value="ECO:0007669"/>
    <property type="project" value="InterPro"/>
</dbReference>
<name>A0A1W0D238_9NEIS</name>
<dbReference type="Proteomes" id="UP000192721">
    <property type="component" value="Unassembled WGS sequence"/>
</dbReference>
<comment type="function">
    <text evidence="5">Required for morphogenesis and for the elongation of the flagellar filament by facilitating polymerization of the flagellin monomers at the tip of growing filament. Forms a capping structure, which prevents flagellin subunits (transported through the central channel of the flagellum) from leaking out without polymerization at the distal end.</text>
</comment>
<comment type="caution">
    <text evidence="8">The sequence shown here is derived from an EMBL/GenBank/DDBJ whole genome shotgun (WGS) entry which is preliminary data.</text>
</comment>
<proteinExistence type="inferred from homology"/>
<dbReference type="Pfam" id="PF02465">
    <property type="entry name" value="FliD_N"/>
    <property type="match status" value="1"/>
</dbReference>
<evidence type="ECO:0000256" key="3">
    <source>
        <dbReference type="ARBA" id="ARBA00023054"/>
    </source>
</evidence>
<dbReference type="PANTHER" id="PTHR30288">
    <property type="entry name" value="FLAGELLAR CAP/ASSEMBLY PROTEIN FLID"/>
    <property type="match status" value="1"/>
</dbReference>
<keyword evidence="8" id="KW-0969">Cilium</keyword>
<evidence type="ECO:0000259" key="7">
    <source>
        <dbReference type="Pfam" id="PF07195"/>
    </source>
</evidence>
<feature type="domain" description="Flagellar hook-associated protein 2 C-terminal" evidence="7">
    <location>
        <begin position="216"/>
        <end position="440"/>
    </location>
</feature>
<feature type="domain" description="Flagellar hook-associated protein 2 N-terminal" evidence="6">
    <location>
        <begin position="25"/>
        <end position="103"/>
    </location>
</feature>
<dbReference type="AlphaFoldDB" id="A0A1W0D238"/>
<keyword evidence="4 5" id="KW-0975">Bacterial flagellum</keyword>
<keyword evidence="5" id="KW-0964">Secreted</keyword>
<keyword evidence="3" id="KW-0175">Coiled coil</keyword>
<protein>
    <recommendedName>
        <fullName evidence="5">Flagellar hook-associated protein 2</fullName>
        <shortName evidence="5">HAP2</shortName>
    </recommendedName>
    <alternativeName>
        <fullName evidence="5">Flagellar cap protein</fullName>
    </alternativeName>
</protein>
<dbReference type="Pfam" id="PF07195">
    <property type="entry name" value="FliD_C"/>
    <property type="match status" value="1"/>
</dbReference>
<evidence type="ECO:0000259" key="6">
    <source>
        <dbReference type="Pfam" id="PF02465"/>
    </source>
</evidence>
<accession>A0A1W0D238</accession>
<organism evidence="8 9">
    <name type="scientific">Chromobacterium haemolyticum</name>
    <dbReference type="NCBI Taxonomy" id="394935"/>
    <lineage>
        <taxon>Bacteria</taxon>
        <taxon>Pseudomonadati</taxon>
        <taxon>Pseudomonadota</taxon>
        <taxon>Betaproteobacteria</taxon>
        <taxon>Neisseriales</taxon>
        <taxon>Chromobacteriaceae</taxon>
        <taxon>Chromobacterium</taxon>
    </lineage>
</organism>
<keyword evidence="8" id="KW-0282">Flagellum</keyword>
<dbReference type="EMBL" id="MUKV01000009">
    <property type="protein sequence ID" value="OQS41076.1"/>
    <property type="molecule type" value="Genomic_DNA"/>
</dbReference>
<evidence type="ECO:0000256" key="4">
    <source>
        <dbReference type="ARBA" id="ARBA00023143"/>
    </source>
</evidence>
<dbReference type="GO" id="GO:0009424">
    <property type="term" value="C:bacterial-type flagellum hook"/>
    <property type="evidence" value="ECO:0007669"/>
    <property type="project" value="UniProtKB-UniRule"/>
</dbReference>
<evidence type="ECO:0000256" key="1">
    <source>
        <dbReference type="ARBA" id="ARBA00009764"/>
    </source>
</evidence>
<dbReference type="PANTHER" id="PTHR30288:SF0">
    <property type="entry name" value="FLAGELLAR HOOK-ASSOCIATED PROTEIN 2"/>
    <property type="match status" value="1"/>
</dbReference>
<evidence type="ECO:0000313" key="9">
    <source>
        <dbReference type="Proteomes" id="UP000192721"/>
    </source>
</evidence>
<dbReference type="InterPro" id="IPR003481">
    <property type="entry name" value="FliD_N"/>
</dbReference>
<comment type="subcellular location">
    <subcellularLocation>
        <location evidence="5">Secreted</location>
    </subcellularLocation>
    <subcellularLocation>
        <location evidence="5">Bacterial flagellum</location>
    </subcellularLocation>
</comment>
<evidence type="ECO:0000313" key="8">
    <source>
        <dbReference type="EMBL" id="OQS41076.1"/>
    </source>
</evidence>
<keyword evidence="8" id="KW-0966">Cell projection</keyword>
<comment type="similarity">
    <text evidence="1 5">Belongs to the FliD family.</text>
</comment>
<reference evidence="8 9" key="1">
    <citation type="submission" date="2017-02" db="EMBL/GenBank/DDBJ databases">
        <title>Chromobacterium haemolyticum H5244.</title>
        <authorList>
            <person name="Gulvik C.A."/>
        </authorList>
    </citation>
    <scope>NUCLEOTIDE SEQUENCE [LARGE SCALE GENOMIC DNA]</scope>
    <source>
        <strain evidence="8 9">H5244</strain>
    </source>
</reference>
<dbReference type="InterPro" id="IPR010809">
    <property type="entry name" value="FliD_C"/>
</dbReference>
<gene>
    <name evidence="8" type="ORF">B0T45_09635</name>
</gene>
<dbReference type="RefSeq" id="WP_081555334.1">
    <property type="nucleotide sequence ID" value="NZ_MUKV01000009.1"/>
</dbReference>